<dbReference type="InterPro" id="IPR007899">
    <property type="entry name" value="CHAD_dom"/>
</dbReference>
<dbReference type="Proteomes" id="UP001500305">
    <property type="component" value="Unassembled WGS sequence"/>
</dbReference>
<dbReference type="PANTHER" id="PTHR39339:SF1">
    <property type="entry name" value="CHAD DOMAIN-CONTAINING PROTEIN"/>
    <property type="match status" value="1"/>
</dbReference>
<gene>
    <name evidence="2" type="ORF">GCM10010430_06810</name>
</gene>
<proteinExistence type="predicted"/>
<name>A0ABN3DF76_9ACTN</name>
<dbReference type="Pfam" id="PF05235">
    <property type="entry name" value="CHAD"/>
    <property type="match status" value="1"/>
</dbReference>
<dbReference type="InterPro" id="IPR038186">
    <property type="entry name" value="CHAD_dom_sf"/>
</dbReference>
<organism evidence="2 3">
    <name type="scientific">Kitasatospora cystarginea</name>
    <dbReference type="NCBI Taxonomy" id="58350"/>
    <lineage>
        <taxon>Bacteria</taxon>
        <taxon>Bacillati</taxon>
        <taxon>Actinomycetota</taxon>
        <taxon>Actinomycetes</taxon>
        <taxon>Kitasatosporales</taxon>
        <taxon>Streptomycetaceae</taxon>
        <taxon>Kitasatospora</taxon>
    </lineage>
</organism>
<dbReference type="SMART" id="SM00880">
    <property type="entry name" value="CHAD"/>
    <property type="match status" value="1"/>
</dbReference>
<dbReference type="EMBL" id="BAAATR010000002">
    <property type="protein sequence ID" value="GAA2229499.1"/>
    <property type="molecule type" value="Genomic_DNA"/>
</dbReference>
<evidence type="ECO:0000259" key="1">
    <source>
        <dbReference type="PROSITE" id="PS51708"/>
    </source>
</evidence>
<sequence>MVPPGSRQAGRLSLEPQQELAAREKADGMPRTAVRTAGHLLHARIAEQTEELAGLEPDVRANAPDAVHRMRVASRRLRAALRPYRPRLAETGGELRWLANCLGPARDTEVLGELLIAQARELPAECEPEALVAALEGWWRERHRRAWPAVPAALDSPRYAALLAALRELAERPPSAAGLPTIGQVAKREQRRIASRIRAARRAVPGEETDLALHEARKAAKWARYAGETAGPEGEPFTARMKALQEVLGAHQDSVVARAALRELAAGAGVGQAFGYGVLYGGQLAVAERARERLPEVWRQARKSPGFE</sequence>
<dbReference type="PANTHER" id="PTHR39339">
    <property type="entry name" value="SLR1444 PROTEIN"/>
    <property type="match status" value="1"/>
</dbReference>
<feature type="domain" description="CHAD" evidence="1">
    <location>
        <begin position="34"/>
        <end position="303"/>
    </location>
</feature>
<evidence type="ECO:0000313" key="2">
    <source>
        <dbReference type="EMBL" id="GAA2229499.1"/>
    </source>
</evidence>
<keyword evidence="3" id="KW-1185">Reference proteome</keyword>
<dbReference type="PROSITE" id="PS51708">
    <property type="entry name" value="CHAD"/>
    <property type="match status" value="1"/>
</dbReference>
<protein>
    <recommendedName>
        <fullName evidence="1">CHAD domain-containing protein</fullName>
    </recommendedName>
</protein>
<reference evidence="2 3" key="1">
    <citation type="journal article" date="2019" name="Int. J. Syst. Evol. Microbiol.">
        <title>The Global Catalogue of Microorganisms (GCM) 10K type strain sequencing project: providing services to taxonomists for standard genome sequencing and annotation.</title>
        <authorList>
            <consortium name="The Broad Institute Genomics Platform"/>
            <consortium name="The Broad Institute Genome Sequencing Center for Infectious Disease"/>
            <person name="Wu L."/>
            <person name="Ma J."/>
        </authorList>
    </citation>
    <scope>NUCLEOTIDE SEQUENCE [LARGE SCALE GENOMIC DNA]</scope>
    <source>
        <strain evidence="2 3">JCM 7356</strain>
    </source>
</reference>
<evidence type="ECO:0000313" key="3">
    <source>
        <dbReference type="Proteomes" id="UP001500305"/>
    </source>
</evidence>
<accession>A0ABN3DF76</accession>
<comment type="caution">
    <text evidence="2">The sequence shown here is derived from an EMBL/GenBank/DDBJ whole genome shotgun (WGS) entry which is preliminary data.</text>
</comment>
<dbReference type="Gene3D" id="1.40.20.10">
    <property type="entry name" value="CHAD domain"/>
    <property type="match status" value="1"/>
</dbReference>